<evidence type="ECO:0000256" key="9">
    <source>
        <dbReference type="ARBA" id="ARBA00023316"/>
    </source>
</evidence>
<dbReference type="GO" id="GO:0019277">
    <property type="term" value="P:UDP-N-acetylgalactosamine biosynthetic process"/>
    <property type="evidence" value="ECO:0007669"/>
    <property type="project" value="InterPro"/>
</dbReference>
<dbReference type="Pfam" id="PF00275">
    <property type="entry name" value="EPSP_synthase"/>
    <property type="match status" value="1"/>
</dbReference>
<evidence type="ECO:0000256" key="8">
    <source>
        <dbReference type="ARBA" id="ARBA00023306"/>
    </source>
</evidence>
<evidence type="ECO:0000256" key="11">
    <source>
        <dbReference type="ARBA" id="ARBA00047527"/>
    </source>
</evidence>
<comment type="similarity">
    <text evidence="10 12">Belongs to the EPSP synthase family. MurA subfamily.</text>
</comment>
<dbReference type="SUPFAM" id="SSF55205">
    <property type="entry name" value="EPT/RTPC-like"/>
    <property type="match status" value="1"/>
</dbReference>
<feature type="active site" description="Proton donor" evidence="12">
    <location>
        <position position="166"/>
    </location>
</feature>
<dbReference type="FunFam" id="3.65.10.10:FF:000001">
    <property type="entry name" value="UDP-N-acetylglucosamine 1-carboxyvinyltransferase"/>
    <property type="match status" value="1"/>
</dbReference>
<dbReference type="InterPro" id="IPR050068">
    <property type="entry name" value="MurA_subfamily"/>
</dbReference>
<evidence type="ECO:0000256" key="6">
    <source>
        <dbReference type="ARBA" id="ARBA00022960"/>
    </source>
</evidence>
<dbReference type="EMBL" id="CAOS01000010">
    <property type="protein sequence ID" value="CCO08437.1"/>
    <property type="molecule type" value="Genomic_DNA"/>
</dbReference>
<evidence type="ECO:0000313" key="15">
    <source>
        <dbReference type="Proteomes" id="UP000009315"/>
    </source>
</evidence>
<dbReference type="GO" id="GO:0009252">
    <property type="term" value="P:peptidoglycan biosynthetic process"/>
    <property type="evidence" value="ECO:0007669"/>
    <property type="project" value="UniProtKB-UniRule"/>
</dbReference>
<dbReference type="EC" id="2.5.1.7" evidence="12"/>
<dbReference type="InterPro" id="IPR005750">
    <property type="entry name" value="UDP_GlcNAc_COvinyl_MurA"/>
</dbReference>
<keyword evidence="15" id="KW-1185">Reference proteome</keyword>
<comment type="caution">
    <text evidence="12">Lacks conserved residue(s) required for the propagation of feature annotation.</text>
</comment>
<keyword evidence="6 12" id="KW-0133">Cell shape</keyword>
<dbReference type="GO" id="GO:0005737">
    <property type="term" value="C:cytoplasm"/>
    <property type="evidence" value="ECO:0007669"/>
    <property type="project" value="UniProtKB-SubCell"/>
</dbReference>
<evidence type="ECO:0000256" key="4">
    <source>
        <dbReference type="ARBA" id="ARBA00022618"/>
    </source>
</evidence>
<gene>
    <name evidence="12 14" type="primary">murA</name>
    <name evidence="14" type="ORF">DESHY_30127</name>
</gene>
<protein>
    <recommendedName>
        <fullName evidence="12">UDP-N-acetylglucosamine 1-carboxyvinyltransferase</fullName>
        <ecNumber evidence="12">2.5.1.7</ecNumber>
    </recommendedName>
    <alternativeName>
        <fullName evidence="12">Enoylpyruvate transferase</fullName>
    </alternativeName>
    <alternativeName>
        <fullName evidence="12">UDP-N-acetylglucosamine enolpyruvyl transferase</fullName>
        <shortName evidence="12">EPT</shortName>
    </alternativeName>
</protein>
<evidence type="ECO:0000256" key="2">
    <source>
        <dbReference type="ARBA" id="ARBA00004752"/>
    </source>
</evidence>
<keyword evidence="4 12" id="KW-0132">Cell division</keyword>
<evidence type="ECO:0000256" key="5">
    <source>
        <dbReference type="ARBA" id="ARBA00022679"/>
    </source>
</evidence>
<dbReference type="GO" id="GO:0008760">
    <property type="term" value="F:UDP-N-acetylglucosamine 1-carboxyvinyltransferase activity"/>
    <property type="evidence" value="ECO:0007669"/>
    <property type="project" value="UniProtKB-UniRule"/>
</dbReference>
<dbReference type="Gene3D" id="3.65.10.10">
    <property type="entry name" value="Enolpyruvate transferase domain"/>
    <property type="match status" value="2"/>
</dbReference>
<comment type="function">
    <text evidence="12">Cell wall formation. Adds enolpyruvyl to UDP-N-acetylglucosamine.</text>
</comment>
<organism evidence="14 15">
    <name type="scientific">Desulforamulus hydrothermalis Lam5 = DSM 18033</name>
    <dbReference type="NCBI Taxonomy" id="1121428"/>
    <lineage>
        <taxon>Bacteria</taxon>
        <taxon>Bacillati</taxon>
        <taxon>Bacillota</taxon>
        <taxon>Clostridia</taxon>
        <taxon>Eubacteriales</taxon>
        <taxon>Peptococcaceae</taxon>
        <taxon>Desulforamulus</taxon>
    </lineage>
</organism>
<dbReference type="Proteomes" id="UP000009315">
    <property type="component" value="Unassembled WGS sequence"/>
</dbReference>
<keyword evidence="3 12" id="KW-0963">Cytoplasm</keyword>
<dbReference type="PANTHER" id="PTHR43783:SF1">
    <property type="entry name" value="UDP-N-ACETYLGLUCOSAMINE 1-CARBOXYVINYLTRANSFERASE"/>
    <property type="match status" value="1"/>
</dbReference>
<dbReference type="GO" id="GO:0008360">
    <property type="term" value="P:regulation of cell shape"/>
    <property type="evidence" value="ECO:0007669"/>
    <property type="project" value="UniProtKB-KW"/>
</dbReference>
<feature type="binding site" evidence="12">
    <location>
        <begin position="171"/>
        <end position="175"/>
    </location>
    <ligand>
        <name>UDP-N-acetyl-alpha-D-glucosamine</name>
        <dbReference type="ChEBI" id="CHEBI:57705"/>
    </ligand>
</feature>
<dbReference type="PANTHER" id="PTHR43783">
    <property type="entry name" value="UDP-N-ACETYLGLUCOSAMINE 1-CARBOXYVINYLTRANSFERASE"/>
    <property type="match status" value="1"/>
</dbReference>
<comment type="pathway">
    <text evidence="2 12">Cell wall biogenesis; peptidoglycan biosynthesis.</text>
</comment>
<dbReference type="eggNOG" id="COG0766">
    <property type="taxonomic scope" value="Bacteria"/>
</dbReference>
<dbReference type="UniPathway" id="UPA00219"/>
<dbReference type="GO" id="GO:0051301">
    <property type="term" value="P:cell division"/>
    <property type="evidence" value="ECO:0007669"/>
    <property type="project" value="UniProtKB-KW"/>
</dbReference>
<reference evidence="14 15" key="1">
    <citation type="journal article" date="2013" name="Genome Announc.">
        <title>Genome Sequence of the Sulfate-Reducing Bacterium Desulfotomaculum hydrothermale Lam5(T).</title>
        <authorList>
            <person name="Amin O."/>
            <person name="Fardeau M.L."/>
            <person name="Valette O."/>
            <person name="Hirschler-Rea A."/>
            <person name="Barbe V."/>
            <person name="Medigue C."/>
            <person name="Vacherie B."/>
            <person name="Ollivier B."/>
            <person name="Bertin P.N."/>
            <person name="Dolla A."/>
        </authorList>
    </citation>
    <scope>NUCLEOTIDE SEQUENCE [LARGE SCALE GENOMIC DNA]</scope>
    <source>
        <strain evidence="15">Lam5 / DSM 18033</strain>
    </source>
</reference>
<feature type="binding site" evidence="12">
    <location>
        <position position="142"/>
    </location>
    <ligand>
        <name>UDP-N-acetyl-alpha-D-glucosamine</name>
        <dbReference type="ChEBI" id="CHEBI:57705"/>
    </ligand>
</feature>
<dbReference type="NCBIfam" id="NF006873">
    <property type="entry name" value="PRK09369.1"/>
    <property type="match status" value="1"/>
</dbReference>
<feature type="binding site" evidence="12">
    <location>
        <position position="355"/>
    </location>
    <ligand>
        <name>UDP-N-acetyl-alpha-D-glucosamine</name>
        <dbReference type="ChEBI" id="CHEBI:57705"/>
    </ligand>
</feature>
<dbReference type="InterPro" id="IPR036968">
    <property type="entry name" value="Enolpyruvate_Tfrase_sf"/>
</dbReference>
<feature type="modified residue" description="2-(S-cysteinyl)pyruvic acid O-phosphothioketal" evidence="12">
    <location>
        <position position="166"/>
    </location>
</feature>
<keyword evidence="9 12" id="KW-0961">Cell wall biogenesis/degradation</keyword>
<dbReference type="HAMAP" id="MF_00111">
    <property type="entry name" value="MurA"/>
    <property type="match status" value="1"/>
</dbReference>
<feature type="binding site" evidence="12">
    <location>
        <begin position="72"/>
        <end position="73"/>
    </location>
    <ligand>
        <name>phosphoenolpyruvate</name>
        <dbReference type="ChEBI" id="CHEBI:58702"/>
    </ligand>
</feature>
<evidence type="ECO:0000259" key="13">
    <source>
        <dbReference type="Pfam" id="PF00275"/>
    </source>
</evidence>
<comment type="subcellular location">
    <subcellularLocation>
        <location evidence="1 12">Cytoplasm</location>
    </subcellularLocation>
</comment>
<dbReference type="CDD" id="cd01555">
    <property type="entry name" value="UdpNAET"/>
    <property type="match status" value="1"/>
</dbReference>
<accession>K8DZD8</accession>
<dbReference type="InterPro" id="IPR001986">
    <property type="entry name" value="Enolpyruvate_Tfrase_dom"/>
</dbReference>
<feature type="binding site" evidence="12">
    <location>
        <position position="377"/>
    </location>
    <ligand>
        <name>UDP-N-acetyl-alpha-D-glucosamine</name>
        <dbReference type="ChEBI" id="CHEBI:57705"/>
    </ligand>
</feature>
<comment type="caution">
    <text evidence="14">The sequence shown here is derived from an EMBL/GenBank/DDBJ whole genome shotgun (WGS) entry which is preliminary data.</text>
</comment>
<evidence type="ECO:0000256" key="1">
    <source>
        <dbReference type="ARBA" id="ARBA00004496"/>
    </source>
</evidence>
<keyword evidence="5 12" id="KW-0808">Transferase</keyword>
<evidence type="ECO:0000256" key="3">
    <source>
        <dbReference type="ARBA" id="ARBA00022490"/>
    </source>
</evidence>
<feature type="domain" description="Enolpyruvate transferase" evidence="13">
    <location>
        <begin position="56"/>
        <end position="456"/>
    </location>
</feature>
<dbReference type="STRING" id="1121428.DESHY_30127"/>
<comment type="catalytic activity">
    <reaction evidence="11 12">
        <text>phosphoenolpyruvate + UDP-N-acetyl-alpha-D-glucosamine = UDP-N-acetyl-3-O-(1-carboxyvinyl)-alpha-D-glucosamine + phosphate</text>
        <dbReference type="Rhea" id="RHEA:18681"/>
        <dbReference type="ChEBI" id="CHEBI:43474"/>
        <dbReference type="ChEBI" id="CHEBI:57705"/>
        <dbReference type="ChEBI" id="CHEBI:58702"/>
        <dbReference type="ChEBI" id="CHEBI:68483"/>
        <dbReference type="EC" id="2.5.1.7"/>
    </reaction>
</comment>
<evidence type="ECO:0000256" key="12">
    <source>
        <dbReference type="HAMAP-Rule" id="MF_00111"/>
    </source>
</evidence>
<name>K8DZD8_9FIRM</name>
<dbReference type="InterPro" id="IPR013792">
    <property type="entry name" value="RNA3'P_cycl/enolpyr_Trfase_a/b"/>
</dbReference>
<keyword evidence="12" id="KW-0670">Pyruvate</keyword>
<keyword evidence="8 12" id="KW-0131">Cell cycle</keyword>
<sequence>MPDGGFCLFSAARQAPGRPMVCSGPVLAILMLDLPACRRQNIYTLKGHMAMEKIVIQGGQPLCGSIKASGAKNAVLPILAATLLTAGPTVLLDVPKLADVGVICAVLQGLGAHIEQRDDRLHISVPRLAGSEAPYEYVRQMRASFLVMGPLLARAGRARISLPGGCAIGTRPIDLHLKGFAALGADIRYGAGYIEAFARRLKGARIYLDFPSVGATENIMMAAVLADGQTIIENAAEEPEIVDLANFLNSLGARIKGAGTKVIRIDGVDSLGGATHAVIPDRIEAGTYLVAAAITRGNLLVENVITDHLKPVVAKLIEAGANLSEEENGLRVDCRGLTLKGVDIKTLPYPGFPTDMQAQFMALLSVAEGTSIITETVFENRFMHVNELKRMGAKIKIEGRTAVVQGVAGLTGTAVKATDLRAGAALILAGLAAAGETWVTNIHHIDRGYENLIEKLQAAGARIKRMT</sequence>
<evidence type="ECO:0000313" key="14">
    <source>
        <dbReference type="EMBL" id="CCO08437.1"/>
    </source>
</evidence>
<proteinExistence type="inferred from homology"/>
<evidence type="ECO:0000256" key="7">
    <source>
        <dbReference type="ARBA" id="ARBA00022984"/>
    </source>
</evidence>
<keyword evidence="7 12" id="KW-0573">Peptidoglycan synthesis</keyword>
<evidence type="ECO:0000256" key="10">
    <source>
        <dbReference type="ARBA" id="ARBA00038367"/>
    </source>
</evidence>
<dbReference type="NCBIfam" id="TIGR01072">
    <property type="entry name" value="murA"/>
    <property type="match status" value="1"/>
</dbReference>
<dbReference type="GO" id="GO:0071555">
    <property type="term" value="P:cell wall organization"/>
    <property type="evidence" value="ECO:0007669"/>
    <property type="project" value="UniProtKB-KW"/>
</dbReference>
<dbReference type="AlphaFoldDB" id="K8DZD8"/>